<evidence type="ECO:0000256" key="1">
    <source>
        <dbReference type="ARBA" id="ARBA00004323"/>
    </source>
</evidence>
<evidence type="ECO:0000256" key="9">
    <source>
        <dbReference type="RuleBase" id="RU364020"/>
    </source>
</evidence>
<keyword evidence="9" id="KW-0119">Carbohydrate metabolism</keyword>
<dbReference type="GO" id="GO:0016051">
    <property type="term" value="P:carbohydrate biosynthetic process"/>
    <property type="evidence" value="ECO:0007669"/>
    <property type="project" value="InterPro"/>
</dbReference>
<dbReference type="InterPro" id="IPR018011">
    <property type="entry name" value="Carb_sulfotrans_8-10"/>
</dbReference>
<dbReference type="GO" id="GO:0008146">
    <property type="term" value="F:sulfotransferase activity"/>
    <property type="evidence" value="ECO:0007669"/>
    <property type="project" value="InterPro"/>
</dbReference>
<keyword evidence="3 9" id="KW-0808">Transferase</keyword>
<dbReference type="Pfam" id="PF03567">
    <property type="entry name" value="Sulfotransfer_2"/>
    <property type="match status" value="1"/>
</dbReference>
<dbReference type="EMBL" id="JAODUO010000490">
    <property type="protein sequence ID" value="KAK2179446.1"/>
    <property type="molecule type" value="Genomic_DNA"/>
</dbReference>
<comment type="subcellular location">
    <subcellularLocation>
        <location evidence="1 9">Golgi apparatus membrane</location>
        <topology evidence="1 9">Single-pass type II membrane protein</topology>
    </subcellularLocation>
</comment>
<keyword evidence="8 9" id="KW-0325">Glycoprotein</keyword>
<evidence type="ECO:0000313" key="10">
    <source>
        <dbReference type="EMBL" id="KAK2179446.1"/>
    </source>
</evidence>
<evidence type="ECO:0000313" key="11">
    <source>
        <dbReference type="Proteomes" id="UP001209878"/>
    </source>
</evidence>
<keyword evidence="7" id="KW-0472">Membrane</keyword>
<evidence type="ECO:0000256" key="2">
    <source>
        <dbReference type="ARBA" id="ARBA00006339"/>
    </source>
</evidence>
<keyword evidence="6 9" id="KW-0333">Golgi apparatus</keyword>
<evidence type="ECO:0000256" key="4">
    <source>
        <dbReference type="ARBA" id="ARBA00022692"/>
    </source>
</evidence>
<dbReference type="Proteomes" id="UP001209878">
    <property type="component" value="Unassembled WGS sequence"/>
</dbReference>
<dbReference type="GO" id="GO:0000139">
    <property type="term" value="C:Golgi membrane"/>
    <property type="evidence" value="ECO:0007669"/>
    <property type="project" value="UniProtKB-SubCell"/>
</dbReference>
<evidence type="ECO:0000256" key="7">
    <source>
        <dbReference type="ARBA" id="ARBA00023136"/>
    </source>
</evidence>
<evidence type="ECO:0000256" key="5">
    <source>
        <dbReference type="ARBA" id="ARBA00022989"/>
    </source>
</evidence>
<organism evidence="10 11">
    <name type="scientific">Ridgeia piscesae</name>
    <name type="common">Tubeworm</name>
    <dbReference type="NCBI Taxonomy" id="27915"/>
    <lineage>
        <taxon>Eukaryota</taxon>
        <taxon>Metazoa</taxon>
        <taxon>Spiralia</taxon>
        <taxon>Lophotrochozoa</taxon>
        <taxon>Annelida</taxon>
        <taxon>Polychaeta</taxon>
        <taxon>Sedentaria</taxon>
        <taxon>Canalipalpata</taxon>
        <taxon>Sabellida</taxon>
        <taxon>Siboglinidae</taxon>
        <taxon>Ridgeia</taxon>
    </lineage>
</organism>
<evidence type="ECO:0000256" key="6">
    <source>
        <dbReference type="ARBA" id="ARBA00023034"/>
    </source>
</evidence>
<gene>
    <name evidence="10" type="ORF">NP493_489g03102</name>
</gene>
<dbReference type="EC" id="2.8.2.-" evidence="9"/>
<evidence type="ECO:0000256" key="3">
    <source>
        <dbReference type="ARBA" id="ARBA00022679"/>
    </source>
</evidence>
<name>A0AAD9KXZ1_RIDPI</name>
<reference evidence="10" key="1">
    <citation type="journal article" date="2023" name="Mol. Biol. Evol.">
        <title>Third-Generation Sequencing Reveals the Adaptive Role of the Epigenome in Three Deep-Sea Polychaetes.</title>
        <authorList>
            <person name="Perez M."/>
            <person name="Aroh O."/>
            <person name="Sun Y."/>
            <person name="Lan Y."/>
            <person name="Juniper S.K."/>
            <person name="Young C.R."/>
            <person name="Angers B."/>
            <person name="Qian P.Y."/>
        </authorList>
    </citation>
    <scope>NUCLEOTIDE SEQUENCE</scope>
    <source>
        <strain evidence="10">R07B-5</strain>
    </source>
</reference>
<dbReference type="InterPro" id="IPR005331">
    <property type="entry name" value="Sulfotransferase"/>
</dbReference>
<evidence type="ECO:0000256" key="8">
    <source>
        <dbReference type="ARBA" id="ARBA00023180"/>
    </source>
</evidence>
<dbReference type="PANTHER" id="PTHR12137:SF54">
    <property type="entry name" value="CARBOHYDRATE SULFOTRANSFERASE"/>
    <property type="match status" value="1"/>
</dbReference>
<sequence length="336" mass="39049">MSLDERVAEEFTTCFQCPPLFGLGASARSRRSGAWSCTAAVDGGMKANQAGKEISLGTPFQVTDQRIQTNDVIAERRRHVQKVCASNKAFIRAKKARDSAEMFRYLYVACTNWKRVLLIMSGKMNTTDPAKLRPRLVHGELGNRYLRRLVSYSPDEIDFRLRNYFKVMFVRSPLERLLSAYINKFTQSYSTYFRKRYGRKIVRRYREDPSEQSLQRGHDVTFNEFIQYILDPQTTESSSFNAHWRQYYKLCRPCIVNYDYIGKYETLAEDVENILRALNSTHIKFPASVASGTRTADLVNSVYANISSEEIHGLWKTYAVDFEMFGYKYPDFSRRL</sequence>
<comment type="caution">
    <text evidence="10">The sequence shown here is derived from an EMBL/GenBank/DDBJ whole genome shotgun (WGS) entry which is preliminary data.</text>
</comment>
<keyword evidence="9" id="KW-0735">Signal-anchor</keyword>
<keyword evidence="5" id="KW-1133">Transmembrane helix</keyword>
<keyword evidence="11" id="KW-1185">Reference proteome</keyword>
<dbReference type="AlphaFoldDB" id="A0AAD9KXZ1"/>
<dbReference type="PANTHER" id="PTHR12137">
    <property type="entry name" value="CARBOHYDRATE SULFOTRANSFERASE"/>
    <property type="match status" value="1"/>
</dbReference>
<protein>
    <recommendedName>
        <fullName evidence="9">Carbohydrate sulfotransferase</fullName>
        <ecNumber evidence="9">2.8.2.-</ecNumber>
    </recommendedName>
</protein>
<accession>A0AAD9KXZ1</accession>
<proteinExistence type="inferred from homology"/>
<keyword evidence="4" id="KW-0812">Transmembrane</keyword>
<comment type="similarity">
    <text evidence="2 9">Belongs to the sulfotransferase 2 family.</text>
</comment>